<evidence type="ECO:0000313" key="2">
    <source>
        <dbReference type="EMBL" id="KOG86194.1"/>
    </source>
</evidence>
<keyword evidence="1" id="KW-1133">Transmembrane helix</keyword>
<protein>
    <submittedName>
        <fullName evidence="2">Uncharacterized protein</fullName>
    </submittedName>
</protein>
<dbReference type="Proteomes" id="UP000037020">
    <property type="component" value="Unassembled WGS sequence"/>
</dbReference>
<keyword evidence="1" id="KW-0812">Transmembrane</keyword>
<comment type="caution">
    <text evidence="2">The sequence shown here is derived from an EMBL/GenBank/DDBJ whole genome shotgun (WGS) entry which is preliminary data.</text>
</comment>
<feature type="transmembrane region" description="Helical" evidence="1">
    <location>
        <begin position="23"/>
        <end position="42"/>
    </location>
</feature>
<accession>A0ABR5IYE0</accession>
<keyword evidence="1" id="KW-0472">Membrane</keyword>
<gene>
    <name evidence="2" type="ORF">ADK38_32415</name>
</gene>
<keyword evidence="3" id="KW-1185">Reference proteome</keyword>
<name>A0ABR5IYE0_9ACTN</name>
<dbReference type="RefSeq" id="WP_030874613.1">
    <property type="nucleotide sequence ID" value="NZ_JBIRHZ010000007.1"/>
</dbReference>
<sequence length="74" mass="7872">MIALILIAATVIGAFIVFGNSLFVLGFALMACGLLGLMVFLATTAGAHKQPGETGAIVEERHYIGDPYGRHRLR</sequence>
<organism evidence="2 3">
    <name type="scientific">Streptomyces varsoviensis</name>
    <dbReference type="NCBI Taxonomy" id="67373"/>
    <lineage>
        <taxon>Bacteria</taxon>
        <taxon>Bacillati</taxon>
        <taxon>Actinomycetota</taxon>
        <taxon>Actinomycetes</taxon>
        <taxon>Kitasatosporales</taxon>
        <taxon>Streptomycetaceae</taxon>
        <taxon>Streptomyces</taxon>
    </lineage>
</organism>
<reference evidence="2 3" key="1">
    <citation type="submission" date="2015-07" db="EMBL/GenBank/DDBJ databases">
        <authorList>
            <person name="Ju K.-S."/>
            <person name="Doroghazi J.R."/>
            <person name="Metcalf W.W."/>
        </authorList>
    </citation>
    <scope>NUCLEOTIDE SEQUENCE [LARGE SCALE GENOMIC DNA]</scope>
    <source>
        <strain evidence="2 3">NRRL B-3589</strain>
    </source>
</reference>
<evidence type="ECO:0000313" key="3">
    <source>
        <dbReference type="Proteomes" id="UP000037020"/>
    </source>
</evidence>
<dbReference type="EMBL" id="LGUT01002981">
    <property type="protein sequence ID" value="KOG86194.1"/>
    <property type="molecule type" value="Genomic_DNA"/>
</dbReference>
<proteinExistence type="predicted"/>
<evidence type="ECO:0000256" key="1">
    <source>
        <dbReference type="SAM" id="Phobius"/>
    </source>
</evidence>